<feature type="compositionally biased region" description="Polar residues" evidence="1">
    <location>
        <begin position="594"/>
        <end position="606"/>
    </location>
</feature>
<feature type="compositionally biased region" description="Polar residues" evidence="1">
    <location>
        <begin position="246"/>
        <end position="271"/>
    </location>
</feature>
<name>A0A0L0GBP1_9EUKA</name>
<accession>A0A0L0GBP1</accession>
<feature type="region of interest" description="Disordered" evidence="1">
    <location>
        <begin position="541"/>
        <end position="606"/>
    </location>
</feature>
<feature type="compositionally biased region" description="Basic residues" evidence="1">
    <location>
        <begin position="423"/>
        <end position="438"/>
    </location>
</feature>
<dbReference type="EMBL" id="KQ241658">
    <property type="protein sequence ID" value="KNC86311.1"/>
    <property type="molecule type" value="Genomic_DNA"/>
</dbReference>
<feature type="compositionally biased region" description="Polar residues" evidence="1">
    <location>
        <begin position="378"/>
        <end position="387"/>
    </location>
</feature>
<feature type="region of interest" description="Disordered" evidence="1">
    <location>
        <begin position="1"/>
        <end position="43"/>
    </location>
</feature>
<feature type="compositionally biased region" description="Polar residues" evidence="1">
    <location>
        <begin position="478"/>
        <end position="493"/>
    </location>
</feature>
<evidence type="ECO:0000256" key="1">
    <source>
        <dbReference type="SAM" id="MobiDB-lite"/>
    </source>
</evidence>
<dbReference type="GeneID" id="25902039"/>
<reference evidence="2 3" key="1">
    <citation type="submission" date="2011-02" db="EMBL/GenBank/DDBJ databases">
        <title>The Genome Sequence of Sphaeroforma arctica JP610.</title>
        <authorList>
            <consortium name="The Broad Institute Genome Sequencing Platform"/>
            <person name="Russ C."/>
            <person name="Cuomo C."/>
            <person name="Young S.K."/>
            <person name="Zeng Q."/>
            <person name="Gargeya S."/>
            <person name="Alvarado L."/>
            <person name="Berlin A."/>
            <person name="Chapman S.B."/>
            <person name="Chen Z."/>
            <person name="Freedman E."/>
            <person name="Gellesch M."/>
            <person name="Goldberg J."/>
            <person name="Griggs A."/>
            <person name="Gujja S."/>
            <person name="Heilman E."/>
            <person name="Heiman D."/>
            <person name="Howarth C."/>
            <person name="Mehta T."/>
            <person name="Neiman D."/>
            <person name="Pearson M."/>
            <person name="Roberts A."/>
            <person name="Saif S."/>
            <person name="Shea T."/>
            <person name="Shenoy N."/>
            <person name="Sisk P."/>
            <person name="Stolte C."/>
            <person name="Sykes S."/>
            <person name="White J."/>
            <person name="Yandava C."/>
            <person name="Burger G."/>
            <person name="Gray M.W."/>
            <person name="Holland P.W.H."/>
            <person name="King N."/>
            <person name="Lang F.B.F."/>
            <person name="Roger A.J."/>
            <person name="Ruiz-Trillo I."/>
            <person name="Haas B."/>
            <person name="Nusbaum C."/>
            <person name="Birren B."/>
        </authorList>
    </citation>
    <scope>NUCLEOTIDE SEQUENCE [LARGE SCALE GENOMIC DNA]</scope>
    <source>
        <strain evidence="2 3">JP610</strain>
    </source>
</reference>
<feature type="region of interest" description="Disordered" evidence="1">
    <location>
        <begin position="177"/>
        <end position="272"/>
    </location>
</feature>
<dbReference type="RefSeq" id="XP_014160213.1">
    <property type="nucleotide sequence ID" value="XM_014304738.1"/>
</dbReference>
<feature type="compositionally biased region" description="Polar residues" evidence="1">
    <location>
        <begin position="439"/>
        <end position="463"/>
    </location>
</feature>
<feature type="region of interest" description="Disordered" evidence="1">
    <location>
        <begin position="290"/>
        <end position="310"/>
    </location>
</feature>
<feature type="compositionally biased region" description="Basic and acidic residues" evidence="1">
    <location>
        <begin position="355"/>
        <end position="364"/>
    </location>
</feature>
<feature type="compositionally biased region" description="Basic and acidic residues" evidence="1">
    <location>
        <begin position="1"/>
        <end position="11"/>
    </location>
</feature>
<dbReference type="AlphaFoldDB" id="A0A0L0GBP1"/>
<evidence type="ECO:0000313" key="3">
    <source>
        <dbReference type="Proteomes" id="UP000054560"/>
    </source>
</evidence>
<feature type="compositionally biased region" description="Polar residues" evidence="1">
    <location>
        <begin position="179"/>
        <end position="190"/>
    </location>
</feature>
<proteinExistence type="predicted"/>
<feature type="compositionally biased region" description="Basic and acidic residues" evidence="1">
    <location>
        <begin position="464"/>
        <end position="477"/>
    </location>
</feature>
<keyword evidence="3" id="KW-1185">Reference proteome</keyword>
<feature type="compositionally biased region" description="Polar residues" evidence="1">
    <location>
        <begin position="207"/>
        <end position="227"/>
    </location>
</feature>
<feature type="region of interest" description="Disordered" evidence="1">
    <location>
        <begin position="105"/>
        <end position="152"/>
    </location>
</feature>
<feature type="compositionally biased region" description="Low complexity" evidence="1">
    <location>
        <begin position="12"/>
        <end position="22"/>
    </location>
</feature>
<evidence type="ECO:0000313" key="2">
    <source>
        <dbReference type="EMBL" id="KNC86311.1"/>
    </source>
</evidence>
<sequence>MPRYENTEHSDATNTTNSTTDETISERSPNNFESHRSPEQLHFGLYREKRKLAASLRESKSTSVMCDDMRNSLSIAGDLLRMDAMRSIRSMSVDVYYTQSTLEETDSETSFYPDKQRRSHHRGGMSEPEFLRTSGGGTARHTPFQNHGKAASEIRDAQHRTAVVDDNINTKNIDHNHYISKSKSEVTSPKNAIAQGDDPTPRKVENASVSSSCNRSTEHTTTSSDVPQSRDEEPKGEGSAVITSDYVETSTLQVSQSGGPRTRLENPTSGNLLASPAATAALSLDIHRKNSLGSSTGSPGNYPRADQGKGTECDTVKIANGNSLSESAVSPQVDSMMAATIHQSIPSPNQILLRGKGESTHHGTDYNAHTQHHIPLPQSGTATSTIQPDKIKKGYKSNTNSRPGSREIAGVQTPTKEKEKKEGKLKRLLGGKKSKRKQVSSNSKDGANDTGPNTSWDGSNSKDTNNESHIPSKEEHTLSASQEEAGSERSVSPNPHGRTLPRQTPDGVAVEDMGVGDRWAMLKGSTWSSPVDNPAAESSQFVASFSSSKANKEPANVRRRDRIDEDSACCDEPTHNRDQSAGNSLHTTAREQSADCINSESQSRWC</sequence>
<feature type="compositionally biased region" description="Basic and acidic residues" evidence="1">
    <location>
        <begin position="550"/>
        <end position="565"/>
    </location>
</feature>
<organism evidence="2 3">
    <name type="scientific">Sphaeroforma arctica JP610</name>
    <dbReference type="NCBI Taxonomy" id="667725"/>
    <lineage>
        <taxon>Eukaryota</taxon>
        <taxon>Ichthyosporea</taxon>
        <taxon>Ichthyophonida</taxon>
        <taxon>Sphaeroforma</taxon>
    </lineage>
</organism>
<gene>
    <name evidence="2" type="ORF">SARC_01535</name>
</gene>
<protein>
    <submittedName>
        <fullName evidence="2">Uncharacterized protein</fullName>
    </submittedName>
</protein>
<feature type="region of interest" description="Disordered" evidence="1">
    <location>
        <begin position="347"/>
        <end position="515"/>
    </location>
</feature>
<dbReference type="Proteomes" id="UP000054560">
    <property type="component" value="Unassembled WGS sequence"/>
</dbReference>